<accession>A0A1G2IH11</accession>
<dbReference type="AlphaFoldDB" id="A0A1G2IH11"/>
<gene>
    <name evidence="1" type="ORF">A2998_03620</name>
</gene>
<organism evidence="1 2">
    <name type="scientific">Candidatus Staskawiczbacteria bacterium RIFCSPLOWO2_01_FULL_37_25b</name>
    <dbReference type="NCBI Taxonomy" id="1802213"/>
    <lineage>
        <taxon>Bacteria</taxon>
        <taxon>Candidatus Staskawicziibacteriota</taxon>
    </lineage>
</organism>
<evidence type="ECO:0000313" key="2">
    <source>
        <dbReference type="Proteomes" id="UP000178826"/>
    </source>
</evidence>
<proteinExistence type="predicted"/>
<dbReference type="Proteomes" id="UP000178826">
    <property type="component" value="Unassembled WGS sequence"/>
</dbReference>
<evidence type="ECO:0000313" key="1">
    <source>
        <dbReference type="EMBL" id="OGZ73720.1"/>
    </source>
</evidence>
<comment type="caution">
    <text evidence="1">The sequence shown here is derived from an EMBL/GenBank/DDBJ whole genome shotgun (WGS) entry which is preliminary data.</text>
</comment>
<dbReference type="EMBL" id="MHOZ01000019">
    <property type="protein sequence ID" value="OGZ73720.1"/>
    <property type="molecule type" value="Genomic_DNA"/>
</dbReference>
<reference evidence="1 2" key="1">
    <citation type="journal article" date="2016" name="Nat. Commun.">
        <title>Thousands of microbial genomes shed light on interconnected biogeochemical processes in an aquifer system.</title>
        <authorList>
            <person name="Anantharaman K."/>
            <person name="Brown C.T."/>
            <person name="Hug L.A."/>
            <person name="Sharon I."/>
            <person name="Castelle C.J."/>
            <person name="Probst A.J."/>
            <person name="Thomas B.C."/>
            <person name="Singh A."/>
            <person name="Wilkins M.J."/>
            <person name="Karaoz U."/>
            <person name="Brodie E.L."/>
            <person name="Williams K.H."/>
            <person name="Hubbard S.S."/>
            <person name="Banfield J.F."/>
        </authorList>
    </citation>
    <scope>NUCLEOTIDE SEQUENCE [LARGE SCALE GENOMIC DNA]</scope>
</reference>
<name>A0A1G2IH11_9BACT</name>
<sequence>MIGTTPSNVSFAESTARFKSEQNTTSNFLSLIWSFKSIDCFTPNSESPTSNQPDEISFSLSVVVP</sequence>
<protein>
    <submittedName>
        <fullName evidence="1">Uncharacterized protein</fullName>
    </submittedName>
</protein>